<comment type="caution">
    <text evidence="2">The sequence shown here is derived from an EMBL/GenBank/DDBJ whole genome shotgun (WGS) entry which is preliminary data.</text>
</comment>
<feature type="signal peptide" evidence="1">
    <location>
        <begin position="1"/>
        <end position="20"/>
    </location>
</feature>
<dbReference type="PROSITE" id="PS51257">
    <property type="entry name" value="PROKAR_LIPOPROTEIN"/>
    <property type="match status" value="1"/>
</dbReference>
<accession>A0A7W9X0J0</accession>
<dbReference type="EMBL" id="JACHBX010000002">
    <property type="protein sequence ID" value="MBB6134253.1"/>
    <property type="molecule type" value="Genomic_DNA"/>
</dbReference>
<gene>
    <name evidence="2" type="ORF">HD842_002395</name>
</gene>
<evidence type="ECO:0000313" key="3">
    <source>
        <dbReference type="Proteomes" id="UP000540787"/>
    </source>
</evidence>
<proteinExistence type="predicted"/>
<keyword evidence="3" id="KW-1185">Reference proteome</keyword>
<dbReference type="AlphaFoldDB" id="A0A7W9X0J0"/>
<feature type="chain" id="PRO_5031462544" evidence="1">
    <location>
        <begin position="21"/>
        <end position="90"/>
    </location>
</feature>
<organism evidence="2 3">
    <name type="scientific">Massilia aurea</name>
    <dbReference type="NCBI Taxonomy" id="373040"/>
    <lineage>
        <taxon>Bacteria</taxon>
        <taxon>Pseudomonadati</taxon>
        <taxon>Pseudomonadota</taxon>
        <taxon>Betaproteobacteria</taxon>
        <taxon>Burkholderiales</taxon>
        <taxon>Oxalobacteraceae</taxon>
        <taxon>Telluria group</taxon>
        <taxon>Massilia</taxon>
    </lineage>
</organism>
<sequence length="90" mass="9312">MASTFIRRAALVLLACGAQGCISSTPHWDSQFGAATRANLAVQTIDPAAGASRNPAAGLDGRAARAAIDNYERSFAQPDTGQPAPMIRAQ</sequence>
<evidence type="ECO:0000256" key="1">
    <source>
        <dbReference type="SAM" id="SignalP"/>
    </source>
</evidence>
<keyword evidence="1" id="KW-0732">Signal</keyword>
<reference evidence="2 3" key="1">
    <citation type="submission" date="2020-08" db="EMBL/GenBank/DDBJ databases">
        <title>The Agave Microbiome: Exploring the role of microbial communities in plant adaptations to desert environments.</title>
        <authorList>
            <person name="Partida-Martinez L.P."/>
        </authorList>
    </citation>
    <scope>NUCLEOTIDE SEQUENCE [LARGE SCALE GENOMIC DNA]</scope>
    <source>
        <strain evidence="2 3">AT3.2</strain>
    </source>
</reference>
<name>A0A7W9X0J0_9BURK</name>
<evidence type="ECO:0000313" key="2">
    <source>
        <dbReference type="EMBL" id="MBB6134253.1"/>
    </source>
</evidence>
<dbReference type="RefSeq" id="WP_183554647.1">
    <property type="nucleotide sequence ID" value="NZ_JACHBX010000002.1"/>
</dbReference>
<dbReference type="Proteomes" id="UP000540787">
    <property type="component" value="Unassembled WGS sequence"/>
</dbReference>
<protein>
    <submittedName>
        <fullName evidence="2">Type IV pilus biogenesis protein CpaD/CtpE</fullName>
    </submittedName>
</protein>